<sequence>MARPQRVAVGDTELDVLDQGSGEPVVFVQTALTADEFRPLAEHPAVADGHRTVLYHRRGYGDSAPAAGPGSIPDEAAECAELMAALGIARAHVLGGSYGAAIALRLAADAPERVHTLTLLEPPPSGTPGAAGFRDTVRRLIRYRREHGVGAALDEFLSALRWERATFDRVLPGASAGMERDAAAFFDHDLPALLDWEFDAADARRIGCPVLHVGGASSGPLFAEVRVRVLDLLPHADDVVIPGADHAMALTATDRVAAAVAAFLRRHPLPAGPFAAPPG</sequence>
<keyword evidence="3" id="KW-1185">Reference proteome</keyword>
<evidence type="ECO:0000259" key="1">
    <source>
        <dbReference type="Pfam" id="PF00561"/>
    </source>
</evidence>
<dbReference type="PANTHER" id="PTHR43433:SF5">
    <property type="entry name" value="AB HYDROLASE-1 DOMAIN-CONTAINING PROTEIN"/>
    <property type="match status" value="1"/>
</dbReference>
<dbReference type="PANTHER" id="PTHR43433">
    <property type="entry name" value="HYDROLASE, ALPHA/BETA FOLD FAMILY PROTEIN"/>
    <property type="match status" value="1"/>
</dbReference>
<name>A0A7Z0JCX6_9ACTN</name>
<proteinExistence type="predicted"/>
<keyword evidence="2" id="KW-0378">Hydrolase</keyword>
<dbReference type="GO" id="GO:0047570">
    <property type="term" value="F:3-oxoadipate enol-lactonase activity"/>
    <property type="evidence" value="ECO:0007669"/>
    <property type="project" value="UniProtKB-EC"/>
</dbReference>
<dbReference type="AlphaFoldDB" id="A0A7Z0JCX6"/>
<accession>A0A7Z0JCX6</accession>
<reference evidence="2 3" key="1">
    <citation type="submission" date="2020-07" db="EMBL/GenBank/DDBJ databases">
        <title>Sequencing the genomes of 1000 actinobacteria strains.</title>
        <authorList>
            <person name="Klenk H.-P."/>
        </authorList>
    </citation>
    <scope>NUCLEOTIDE SEQUENCE [LARGE SCALE GENOMIC DNA]</scope>
    <source>
        <strain evidence="2 3">DSM 44442</strain>
    </source>
</reference>
<dbReference type="Proteomes" id="UP000572051">
    <property type="component" value="Unassembled WGS sequence"/>
</dbReference>
<dbReference type="InterPro" id="IPR050471">
    <property type="entry name" value="AB_hydrolase"/>
</dbReference>
<evidence type="ECO:0000313" key="2">
    <source>
        <dbReference type="EMBL" id="NYJ37442.1"/>
    </source>
</evidence>
<dbReference type="EC" id="3.1.1.24" evidence="2"/>
<dbReference type="GO" id="GO:0046503">
    <property type="term" value="P:glycerolipid catabolic process"/>
    <property type="evidence" value="ECO:0007669"/>
    <property type="project" value="TreeGrafter"/>
</dbReference>
<dbReference type="PRINTS" id="PR00111">
    <property type="entry name" value="ABHYDROLASE"/>
</dbReference>
<dbReference type="Gene3D" id="3.40.50.1820">
    <property type="entry name" value="alpha/beta hydrolase"/>
    <property type="match status" value="1"/>
</dbReference>
<evidence type="ECO:0000313" key="3">
    <source>
        <dbReference type="Proteomes" id="UP000572051"/>
    </source>
</evidence>
<dbReference type="RefSeq" id="WP_179828166.1">
    <property type="nucleotide sequence ID" value="NZ_JACCFS010000001.1"/>
</dbReference>
<dbReference type="SUPFAM" id="SSF53474">
    <property type="entry name" value="alpha/beta-Hydrolases"/>
    <property type="match status" value="1"/>
</dbReference>
<gene>
    <name evidence="2" type="ORF">HNR10_005323</name>
</gene>
<feature type="domain" description="AB hydrolase-1" evidence="1">
    <location>
        <begin position="34"/>
        <end position="130"/>
    </location>
</feature>
<protein>
    <submittedName>
        <fullName evidence="2">3-oxoadipate enol-lactonase</fullName>
        <ecNumber evidence="2">3.1.1.24</ecNumber>
    </submittedName>
</protein>
<comment type="caution">
    <text evidence="2">The sequence shown here is derived from an EMBL/GenBank/DDBJ whole genome shotgun (WGS) entry which is preliminary data.</text>
</comment>
<dbReference type="InterPro" id="IPR000073">
    <property type="entry name" value="AB_hydrolase_1"/>
</dbReference>
<dbReference type="EMBL" id="JACCFS010000001">
    <property type="protein sequence ID" value="NYJ37442.1"/>
    <property type="molecule type" value="Genomic_DNA"/>
</dbReference>
<dbReference type="InterPro" id="IPR029058">
    <property type="entry name" value="AB_hydrolase_fold"/>
</dbReference>
<organism evidence="2 3">
    <name type="scientific">Nocardiopsis aegyptia</name>
    <dbReference type="NCBI Taxonomy" id="220378"/>
    <lineage>
        <taxon>Bacteria</taxon>
        <taxon>Bacillati</taxon>
        <taxon>Actinomycetota</taxon>
        <taxon>Actinomycetes</taxon>
        <taxon>Streptosporangiales</taxon>
        <taxon>Nocardiopsidaceae</taxon>
        <taxon>Nocardiopsis</taxon>
    </lineage>
</organism>
<dbReference type="Pfam" id="PF00561">
    <property type="entry name" value="Abhydrolase_1"/>
    <property type="match status" value="1"/>
</dbReference>
<dbReference type="GO" id="GO:0004806">
    <property type="term" value="F:triacylglycerol lipase activity"/>
    <property type="evidence" value="ECO:0007669"/>
    <property type="project" value="TreeGrafter"/>
</dbReference>